<reference evidence="1" key="1">
    <citation type="submission" date="2021-06" db="EMBL/GenBank/DDBJ databases">
        <authorList>
            <person name="Hodson N. C."/>
            <person name="Mongue J. A."/>
            <person name="Jaron S. K."/>
        </authorList>
    </citation>
    <scope>NUCLEOTIDE SEQUENCE</scope>
</reference>
<organism evidence="1 2">
    <name type="scientific">Allacma fusca</name>
    <dbReference type="NCBI Taxonomy" id="39272"/>
    <lineage>
        <taxon>Eukaryota</taxon>
        <taxon>Metazoa</taxon>
        <taxon>Ecdysozoa</taxon>
        <taxon>Arthropoda</taxon>
        <taxon>Hexapoda</taxon>
        <taxon>Collembola</taxon>
        <taxon>Symphypleona</taxon>
        <taxon>Sminthuridae</taxon>
        <taxon>Allacma</taxon>
    </lineage>
</organism>
<evidence type="ECO:0000313" key="1">
    <source>
        <dbReference type="EMBL" id="CAG7824641.1"/>
    </source>
</evidence>
<accession>A0A8J2KZW4</accession>
<gene>
    <name evidence="1" type="ORF">AFUS01_LOCUS34789</name>
</gene>
<name>A0A8J2KZW4_9HEXA</name>
<sequence>MQIKQGGGGGEDVVGALGINASLHTFSSSSFGFKWQQDLKKVGGEGEVEALTTRILRRRTPALEDNVNSEKGNENKLGDRNDSTILTRESTFNLESLISFRIQAYLPGTSGFRVLRQSLSIQPLFICVQFLTLTFRNGPRPSYIVLAIPSSRL</sequence>
<evidence type="ECO:0000313" key="2">
    <source>
        <dbReference type="Proteomes" id="UP000708208"/>
    </source>
</evidence>
<keyword evidence="2" id="KW-1185">Reference proteome</keyword>
<protein>
    <submittedName>
        <fullName evidence="1">Uncharacterized protein</fullName>
    </submittedName>
</protein>
<proteinExistence type="predicted"/>
<comment type="caution">
    <text evidence="1">The sequence shown here is derived from an EMBL/GenBank/DDBJ whole genome shotgun (WGS) entry which is preliminary data.</text>
</comment>
<dbReference type="Proteomes" id="UP000708208">
    <property type="component" value="Unassembled WGS sequence"/>
</dbReference>
<dbReference type="EMBL" id="CAJVCH010533516">
    <property type="protein sequence ID" value="CAG7824641.1"/>
    <property type="molecule type" value="Genomic_DNA"/>
</dbReference>
<dbReference type="AlphaFoldDB" id="A0A8J2KZW4"/>